<name>A0A1J5DPL1_9BACT</name>
<sequence>MKKPDKAVVFRKKDALQFPRMFHQLRLFKMRGCLFFISCETPDVEHELAERIVNKMTVEFACCPIFVSPTMIDPFIEIEKYFIANPQPQIKPLFLIRNIVSITKAEEALDRFFQGINLNRDKIGQQNLGMIFFVDDPLLNLIIFKAPDFFTFKSGIFRFGDEAKVRREIAQKPQEPSDNELRLAFLTETFKTQADDLSEVAKANLAGEIGNLHYKLSNLHDALKYDEMALPLFRKSMEQRGEANQLGNIGLIYHDMGELGQAMKKWGQRPIFSRMTRRRMKKVY</sequence>
<dbReference type="SUPFAM" id="SSF48452">
    <property type="entry name" value="TPR-like"/>
    <property type="match status" value="1"/>
</dbReference>
<dbReference type="InterPro" id="IPR011990">
    <property type="entry name" value="TPR-like_helical_dom_sf"/>
</dbReference>
<dbReference type="AlphaFoldDB" id="A0A1J5DPL1"/>
<dbReference type="Proteomes" id="UP000183085">
    <property type="component" value="Unassembled WGS sequence"/>
</dbReference>
<dbReference type="STRING" id="1817895.AUJ95_08230"/>
<organism evidence="1 2">
    <name type="scientific">Candidatus Desantisbacteria bacterium CG2_30_40_21</name>
    <dbReference type="NCBI Taxonomy" id="1817895"/>
    <lineage>
        <taxon>Bacteria</taxon>
        <taxon>Candidatus Desantisiibacteriota</taxon>
    </lineage>
</organism>
<dbReference type="Gene3D" id="1.25.40.10">
    <property type="entry name" value="Tetratricopeptide repeat domain"/>
    <property type="match status" value="1"/>
</dbReference>
<evidence type="ECO:0008006" key="3">
    <source>
        <dbReference type="Google" id="ProtNLM"/>
    </source>
</evidence>
<evidence type="ECO:0000313" key="2">
    <source>
        <dbReference type="Proteomes" id="UP000183085"/>
    </source>
</evidence>
<evidence type="ECO:0000313" key="1">
    <source>
        <dbReference type="EMBL" id="OIP37371.1"/>
    </source>
</evidence>
<dbReference type="EMBL" id="MNYI01000212">
    <property type="protein sequence ID" value="OIP37371.1"/>
    <property type="molecule type" value="Genomic_DNA"/>
</dbReference>
<proteinExistence type="predicted"/>
<accession>A0A1J5DPL1</accession>
<gene>
    <name evidence="1" type="ORF">AUJ95_08230</name>
</gene>
<comment type="caution">
    <text evidence="1">The sequence shown here is derived from an EMBL/GenBank/DDBJ whole genome shotgun (WGS) entry which is preliminary data.</text>
</comment>
<reference evidence="1 2" key="1">
    <citation type="journal article" date="2016" name="Environ. Microbiol.">
        <title>Genomic resolution of a cold subsurface aquifer community provides metabolic insights for novel microbes adapted to high CO concentrations.</title>
        <authorList>
            <person name="Probst A.J."/>
            <person name="Castelle C.J."/>
            <person name="Singh A."/>
            <person name="Brown C.T."/>
            <person name="Anantharaman K."/>
            <person name="Sharon I."/>
            <person name="Hug L.A."/>
            <person name="Burstein D."/>
            <person name="Emerson J.B."/>
            <person name="Thomas B.C."/>
            <person name="Banfield J.F."/>
        </authorList>
    </citation>
    <scope>NUCLEOTIDE SEQUENCE [LARGE SCALE GENOMIC DNA]</scope>
    <source>
        <strain evidence="1">CG2_30_40_21</strain>
    </source>
</reference>
<protein>
    <recommendedName>
        <fullName evidence="3">Tetratricopeptide repeat protein</fullName>
    </recommendedName>
</protein>